<sequence>MEIYSLVKEKIDSVVFEELWPCFKRYDFALYNASQVILNGQIFSKTEEFLANTAICYQGRLIAIWCLSEEMDLDILASKIIHEMFHAYQMECGESRFPEEVEALLKCFQRF</sequence>
<organism evidence="1 2">
    <name type="scientific">Eisenbergiella massiliensis</name>
    <dbReference type="NCBI Taxonomy" id="1720294"/>
    <lineage>
        <taxon>Bacteria</taxon>
        <taxon>Bacillati</taxon>
        <taxon>Bacillota</taxon>
        <taxon>Clostridia</taxon>
        <taxon>Lachnospirales</taxon>
        <taxon>Lachnospiraceae</taxon>
        <taxon>Eisenbergiella</taxon>
    </lineage>
</organism>
<accession>A0A3E3IEQ8</accession>
<evidence type="ECO:0008006" key="3">
    <source>
        <dbReference type="Google" id="ProtNLM"/>
    </source>
</evidence>
<reference evidence="1 2" key="1">
    <citation type="submission" date="2018-08" db="EMBL/GenBank/DDBJ databases">
        <title>A genome reference for cultivated species of the human gut microbiota.</title>
        <authorList>
            <person name="Zou Y."/>
            <person name="Xue W."/>
            <person name="Luo G."/>
        </authorList>
    </citation>
    <scope>NUCLEOTIDE SEQUENCE [LARGE SCALE GENOMIC DNA]</scope>
    <source>
        <strain evidence="1 2">AF26-4BH</strain>
    </source>
</reference>
<protein>
    <recommendedName>
        <fullName evidence="3">DUF45 domain-containing protein</fullName>
    </recommendedName>
</protein>
<evidence type="ECO:0000313" key="2">
    <source>
        <dbReference type="Proteomes" id="UP000261166"/>
    </source>
</evidence>
<dbReference type="RefSeq" id="WP_025489501.1">
    <property type="nucleotide sequence ID" value="NZ_LT969518.1"/>
</dbReference>
<comment type="caution">
    <text evidence="1">The sequence shown here is derived from an EMBL/GenBank/DDBJ whole genome shotgun (WGS) entry which is preliminary data.</text>
</comment>
<proteinExistence type="predicted"/>
<dbReference type="Proteomes" id="UP000261166">
    <property type="component" value="Unassembled WGS sequence"/>
</dbReference>
<evidence type="ECO:0000313" key="1">
    <source>
        <dbReference type="EMBL" id="RGE65549.1"/>
    </source>
</evidence>
<dbReference type="EMBL" id="QVLU01000034">
    <property type="protein sequence ID" value="RGE65549.1"/>
    <property type="molecule type" value="Genomic_DNA"/>
</dbReference>
<gene>
    <name evidence="1" type="ORF">DWY69_25815</name>
</gene>
<name>A0A3E3IEQ8_9FIRM</name>
<dbReference type="AlphaFoldDB" id="A0A3E3IEQ8"/>